<accession>A0A4Z1PBZ0</accession>
<evidence type="ECO:0000313" key="2">
    <source>
        <dbReference type="EMBL" id="TID26882.1"/>
    </source>
</evidence>
<evidence type="ECO:0000313" key="3">
    <source>
        <dbReference type="Proteomes" id="UP000298493"/>
    </source>
</evidence>
<feature type="region of interest" description="Disordered" evidence="1">
    <location>
        <begin position="13"/>
        <end position="33"/>
    </location>
</feature>
<dbReference type="EMBL" id="SNSC02000002">
    <property type="protein sequence ID" value="TID26882.1"/>
    <property type="molecule type" value="Genomic_DNA"/>
</dbReference>
<feature type="region of interest" description="Disordered" evidence="1">
    <location>
        <begin position="52"/>
        <end position="128"/>
    </location>
</feature>
<evidence type="ECO:0000256" key="1">
    <source>
        <dbReference type="SAM" id="MobiDB-lite"/>
    </source>
</evidence>
<organism evidence="2 3">
    <name type="scientific">Venturia nashicola</name>
    <dbReference type="NCBI Taxonomy" id="86259"/>
    <lineage>
        <taxon>Eukaryota</taxon>
        <taxon>Fungi</taxon>
        <taxon>Dikarya</taxon>
        <taxon>Ascomycota</taxon>
        <taxon>Pezizomycotina</taxon>
        <taxon>Dothideomycetes</taxon>
        <taxon>Pleosporomycetidae</taxon>
        <taxon>Venturiales</taxon>
        <taxon>Venturiaceae</taxon>
        <taxon>Venturia</taxon>
    </lineage>
</organism>
<gene>
    <name evidence="2" type="ORF">E6O75_ATG01375</name>
</gene>
<protein>
    <submittedName>
        <fullName evidence="2">Uncharacterized protein</fullName>
    </submittedName>
</protein>
<feature type="compositionally biased region" description="Basic and acidic residues" evidence="1">
    <location>
        <begin position="22"/>
        <end position="33"/>
    </location>
</feature>
<dbReference type="Proteomes" id="UP000298493">
    <property type="component" value="Unassembled WGS sequence"/>
</dbReference>
<reference evidence="2 3" key="1">
    <citation type="submission" date="2019-04" db="EMBL/GenBank/DDBJ databases">
        <title>High contiguity whole genome sequence and gene annotation resource for two Venturia nashicola isolates.</title>
        <authorList>
            <person name="Prokchorchik M."/>
            <person name="Won K."/>
            <person name="Lee Y."/>
            <person name="Choi E.D."/>
            <person name="Segonzac C."/>
            <person name="Sohn K.H."/>
        </authorList>
    </citation>
    <scope>NUCLEOTIDE SEQUENCE [LARGE SCALE GENOMIC DNA]</scope>
    <source>
        <strain evidence="2 3">PRI2</strain>
    </source>
</reference>
<dbReference type="AlphaFoldDB" id="A0A4Z1PBZ0"/>
<sequence length="229" mass="26018">MYKFSKLWKRLSTSLPSRKRKSKEEYSTKEINDEAPKVALRLPSIIFVSEKDDTVATPKPEITESLPRHMEKRGGSISSQNRPSCHSTQHHEQILTPPHPSPAVKEEESHQFHPELESRPVSQIPQEPSPRSLLLEIKSDITSISHKIDTLAYESTRRRIDLGLVKMETLQTLLERSNEETRAFRTVGVAEIERRVATQAEGMESRLLQKIERASWYGVGGKGEGEGEV</sequence>
<feature type="compositionally biased region" description="Basic and acidic residues" evidence="1">
    <location>
        <begin position="104"/>
        <end position="118"/>
    </location>
</feature>
<keyword evidence="3" id="KW-1185">Reference proteome</keyword>
<name>A0A4Z1PBZ0_9PEZI</name>
<feature type="compositionally biased region" description="Polar residues" evidence="1">
    <location>
        <begin position="76"/>
        <end position="87"/>
    </location>
</feature>
<proteinExistence type="predicted"/>
<comment type="caution">
    <text evidence="2">The sequence shown here is derived from an EMBL/GenBank/DDBJ whole genome shotgun (WGS) entry which is preliminary data.</text>
</comment>